<reference evidence="5" key="1">
    <citation type="submission" date="2021-01" db="EMBL/GenBank/DDBJ databases">
        <authorList>
            <consortium name="Genoscope - CEA"/>
            <person name="William W."/>
        </authorList>
    </citation>
    <scope>NUCLEOTIDE SEQUENCE</scope>
</reference>
<name>A0A8S1TCY3_9CILI</name>
<evidence type="ECO:0000256" key="3">
    <source>
        <dbReference type="PROSITE-ProRule" id="PRU00221"/>
    </source>
</evidence>
<feature type="region of interest" description="Disordered" evidence="4">
    <location>
        <begin position="488"/>
        <end position="522"/>
    </location>
</feature>
<evidence type="ECO:0000313" key="6">
    <source>
        <dbReference type="Proteomes" id="UP000689195"/>
    </source>
</evidence>
<dbReference type="PROSITE" id="PS50294">
    <property type="entry name" value="WD_REPEATS_REGION"/>
    <property type="match status" value="1"/>
</dbReference>
<proteinExistence type="predicted"/>
<evidence type="ECO:0000313" key="5">
    <source>
        <dbReference type="EMBL" id="CAD8150300.1"/>
    </source>
</evidence>
<dbReference type="Pfam" id="PF00400">
    <property type="entry name" value="WD40"/>
    <property type="match status" value="1"/>
</dbReference>
<keyword evidence="6" id="KW-1185">Reference proteome</keyword>
<dbReference type="InterPro" id="IPR001680">
    <property type="entry name" value="WD40_rpt"/>
</dbReference>
<protein>
    <recommendedName>
        <fullName evidence="7">PX domain-containing protein</fullName>
    </recommendedName>
</protein>
<keyword evidence="1 3" id="KW-0853">WD repeat</keyword>
<dbReference type="PANTHER" id="PTHR44006:SF1">
    <property type="entry name" value="U5 SMALL NUCLEAR RIBONUCLEOPROTEIN 40 KDA PROTEIN"/>
    <property type="match status" value="1"/>
</dbReference>
<gene>
    <name evidence="5" type="ORF">PPENT_87.1.T0200191</name>
</gene>
<dbReference type="SMART" id="SM00320">
    <property type="entry name" value="WD40"/>
    <property type="match status" value="3"/>
</dbReference>
<evidence type="ECO:0008006" key="7">
    <source>
        <dbReference type="Google" id="ProtNLM"/>
    </source>
</evidence>
<evidence type="ECO:0000256" key="1">
    <source>
        <dbReference type="ARBA" id="ARBA00022574"/>
    </source>
</evidence>
<feature type="compositionally biased region" description="Low complexity" evidence="4">
    <location>
        <begin position="498"/>
        <end position="510"/>
    </location>
</feature>
<evidence type="ECO:0000256" key="2">
    <source>
        <dbReference type="ARBA" id="ARBA00022737"/>
    </source>
</evidence>
<dbReference type="PANTHER" id="PTHR44006">
    <property type="entry name" value="U5 SMALL NUCLEAR RIBONUCLEOPROTEIN 40 KDA PROTEIN"/>
    <property type="match status" value="1"/>
</dbReference>
<keyword evidence="2" id="KW-0677">Repeat</keyword>
<dbReference type="GO" id="GO:0003723">
    <property type="term" value="F:RNA binding"/>
    <property type="evidence" value="ECO:0007669"/>
    <property type="project" value="TreeGrafter"/>
</dbReference>
<dbReference type="EMBL" id="CAJJDO010000020">
    <property type="protein sequence ID" value="CAD8150300.1"/>
    <property type="molecule type" value="Genomic_DNA"/>
</dbReference>
<comment type="caution">
    <text evidence="5">The sequence shown here is derived from an EMBL/GenBank/DDBJ whole genome shotgun (WGS) entry which is preliminary data.</text>
</comment>
<dbReference type="PROSITE" id="PS50082">
    <property type="entry name" value="WD_REPEATS_2"/>
    <property type="match status" value="1"/>
</dbReference>
<feature type="compositionally biased region" description="Basic and acidic residues" evidence="4">
    <location>
        <begin position="513"/>
        <end position="522"/>
    </location>
</feature>
<accession>A0A8S1TCY3</accession>
<organism evidence="5 6">
    <name type="scientific">Paramecium pentaurelia</name>
    <dbReference type="NCBI Taxonomy" id="43138"/>
    <lineage>
        <taxon>Eukaryota</taxon>
        <taxon>Sar</taxon>
        <taxon>Alveolata</taxon>
        <taxon>Ciliophora</taxon>
        <taxon>Intramacronucleata</taxon>
        <taxon>Oligohymenophorea</taxon>
        <taxon>Peniculida</taxon>
        <taxon>Parameciidae</taxon>
        <taxon>Paramecium</taxon>
    </lineage>
</organism>
<feature type="repeat" description="WD" evidence="3">
    <location>
        <begin position="431"/>
        <end position="463"/>
    </location>
</feature>
<dbReference type="AlphaFoldDB" id="A0A8S1TCY3"/>
<evidence type="ECO:0000256" key="4">
    <source>
        <dbReference type="SAM" id="MobiDB-lite"/>
    </source>
</evidence>
<dbReference type="CDD" id="cd06093">
    <property type="entry name" value="PX_domain"/>
    <property type="match status" value="1"/>
</dbReference>
<dbReference type="InterPro" id="IPR052234">
    <property type="entry name" value="U5_snRNP_Component"/>
</dbReference>
<dbReference type="Proteomes" id="UP000689195">
    <property type="component" value="Unassembled WGS sequence"/>
</dbReference>
<sequence>MSLETLNGIEYLGAHLKFKVPGYREKSDGHVYYRIVVQFTLVEPFKRIDFEYTYENCLTLFKTLSQQCPDLPQLPGIGLFGFKPNGFDTEKRRVDLEKWLGALVWRCDVLGSESFYNFCNLSQVLDKKWLKQPDCILKFNYGHSFPVQDFFYEPDTQVCFVLTTDDSIASKMQGLMGIFGKSLKPTFHSQLIGYRLDVDNNEEPITQTLWTIQYQQRGTMIKWDEKLTILGIGFDDGHIICLRIATNKKYQEYSEFCYIHKHTQSVNGIEFNSLTGHCYSISKDKCLITTDLANPSSILKEKEFVNELTCLTTNQYRLFVGDNVGSIYIFSFENGPLHAVHQIKQDVVMQLTSIQYCPIKNYLICGSKEGYLSVFEIGKQGKEKSTNQITLLKTIPNKVVQFSISTKEIYVNYGNCVIILESTNMKYLYSLEAHNKDITKIQLFDSIGLLITSSKDNTVKFWQYKYFPHLLLNNDILPLRKEPVAEHKVTIRQQGGEQNRQSVQLQQQQQMKPELEDLDHWQ</sequence>
<dbReference type="OrthoDB" id="41200at2759"/>
<dbReference type="GO" id="GO:0071013">
    <property type="term" value="C:catalytic step 2 spliceosome"/>
    <property type="evidence" value="ECO:0007669"/>
    <property type="project" value="TreeGrafter"/>
</dbReference>